<name>A0A6C0CJW9_9ZZZZ</name>
<accession>A0A6C0CJW9</accession>
<protein>
    <submittedName>
        <fullName evidence="1">Uncharacterized protein</fullName>
    </submittedName>
</protein>
<dbReference type="EMBL" id="MN739430">
    <property type="protein sequence ID" value="QHT04497.1"/>
    <property type="molecule type" value="Genomic_DNA"/>
</dbReference>
<reference evidence="1" key="1">
    <citation type="journal article" date="2020" name="Nature">
        <title>Giant virus diversity and host interactions through global metagenomics.</title>
        <authorList>
            <person name="Schulz F."/>
            <person name="Roux S."/>
            <person name="Paez-Espino D."/>
            <person name="Jungbluth S."/>
            <person name="Walsh D.A."/>
            <person name="Denef V.J."/>
            <person name="McMahon K.D."/>
            <person name="Konstantinidis K.T."/>
            <person name="Eloe-Fadrosh E.A."/>
            <person name="Kyrpides N.C."/>
            <person name="Woyke T."/>
        </authorList>
    </citation>
    <scope>NUCLEOTIDE SEQUENCE</scope>
    <source>
        <strain evidence="1">GVMAG-M-3300021185-45</strain>
    </source>
</reference>
<organism evidence="1">
    <name type="scientific">viral metagenome</name>
    <dbReference type="NCBI Taxonomy" id="1070528"/>
    <lineage>
        <taxon>unclassified sequences</taxon>
        <taxon>metagenomes</taxon>
        <taxon>organismal metagenomes</taxon>
    </lineage>
</organism>
<dbReference type="AlphaFoldDB" id="A0A6C0CJW9"/>
<sequence>MSLLVPQSFQINNCISISTKIKNISFFYIYFNPIQTYKNLDNNYKILPTSSSNIIQSKIKYKLTDFIFSDLKAFIFEDNFSKSLYHLLIASSILNNNSICYIISTNPFIYSNNVPILNDFSFSLDLNKISYKNLKSYFPSYLLKNPYIPIDIFLISFLIQNNISVLDNENVNIIMDNYIKDREKIEVYFILTLLQYFLNYSTEQIIKYLMQFKYTWSYFSLIYYFIVNYPELLKEHLLYDTCLSYIQCQPKERNKNIIKTINNILFEI</sequence>
<evidence type="ECO:0000313" key="1">
    <source>
        <dbReference type="EMBL" id="QHT04497.1"/>
    </source>
</evidence>
<proteinExistence type="predicted"/>